<evidence type="ECO:0000256" key="1">
    <source>
        <dbReference type="SAM" id="Phobius"/>
    </source>
</evidence>
<protein>
    <submittedName>
        <fullName evidence="3">D-inositol 3-phosphate glycosyltransferase</fullName>
    </submittedName>
</protein>
<evidence type="ECO:0000313" key="4">
    <source>
        <dbReference type="Proteomes" id="UP000186817"/>
    </source>
</evidence>
<dbReference type="OrthoDB" id="443318at2759"/>
<dbReference type="OMA" id="KAQFLRP"/>
<dbReference type="InterPro" id="IPR028098">
    <property type="entry name" value="Glyco_trans_4-like_N"/>
</dbReference>
<dbReference type="AlphaFoldDB" id="A0A1Q9D5N4"/>
<dbReference type="PANTHER" id="PTHR45947">
    <property type="entry name" value="SULFOQUINOVOSYL TRANSFERASE SQD2"/>
    <property type="match status" value="1"/>
</dbReference>
<dbReference type="PANTHER" id="PTHR45947:SF3">
    <property type="entry name" value="SULFOQUINOVOSYL TRANSFERASE SQD2"/>
    <property type="match status" value="1"/>
</dbReference>
<proteinExistence type="predicted"/>
<accession>A0A1Q9D5N4</accession>
<feature type="domain" description="Glycosyltransferase subfamily 4-like N-terminal" evidence="2">
    <location>
        <begin position="66"/>
        <end position="246"/>
    </location>
</feature>
<keyword evidence="1" id="KW-0472">Membrane</keyword>
<keyword evidence="1" id="KW-0812">Transmembrane</keyword>
<dbReference type="Proteomes" id="UP000186817">
    <property type="component" value="Unassembled WGS sequence"/>
</dbReference>
<dbReference type="EMBL" id="LSRX01000706">
    <property type="protein sequence ID" value="OLP90531.1"/>
    <property type="molecule type" value="Genomic_DNA"/>
</dbReference>
<sequence length="497" mass="55603">MHAFLTPFKEPAAQLLRRKPLLTIRFHLAGRQPYLRCFRSAAMAKSGHAGPGSVLVYSHSWLPGQVDGVAIRMMAHVRAMVKRGVKVTLVTPDFLLPDNPTVPKLEVVDGVEHVTLQTARTPVYRKNMCMDLSFFNLRTLVALIQRVQPDLVHATQEASMQVMAAACAFCNVPLLISLHTDVAQIAARDENFSSLNGFLGQLHTWFSVRMVYWGYRNWALSGATYFPVSKQSLVILRNAGVAEQRVAPVIWGPMVDRETFRIDLPEEQVQAVRKRLTFGAERAYLWVYVGRVTAEKDIQFLVDAHKRAPKHVYLALIGPGSMVPELKQFHGPEHRLHPQPDWPVLCVISMYCTGDMASREEVALCFRAADLHVSASTMETVGFTAMEALSCGTPMLAANAQGYAMYLSHGVNARLFTPGSSSSFDEELAKIMETKREGDWSPESIRATMAMASIDACTDRAFQAYLTSPATDWRVVRLLITMFYVVLNIFFVQTFFP</sequence>
<evidence type="ECO:0000313" key="3">
    <source>
        <dbReference type="EMBL" id="OLP90531.1"/>
    </source>
</evidence>
<dbReference type="GO" id="GO:0016757">
    <property type="term" value="F:glycosyltransferase activity"/>
    <property type="evidence" value="ECO:0007669"/>
    <property type="project" value="TreeGrafter"/>
</dbReference>
<keyword evidence="1" id="KW-1133">Transmembrane helix</keyword>
<feature type="transmembrane region" description="Helical" evidence="1">
    <location>
        <begin position="475"/>
        <end position="496"/>
    </location>
</feature>
<gene>
    <name evidence="3" type="primary">mshA</name>
    <name evidence="3" type="ORF">AK812_SmicGene27870</name>
</gene>
<name>A0A1Q9D5N4_SYMMI</name>
<reference evidence="3 4" key="1">
    <citation type="submission" date="2016-02" db="EMBL/GenBank/DDBJ databases">
        <title>Genome analysis of coral dinoflagellate symbionts highlights evolutionary adaptations to a symbiotic lifestyle.</title>
        <authorList>
            <person name="Aranda M."/>
            <person name="Li Y."/>
            <person name="Liew Y.J."/>
            <person name="Baumgarten S."/>
            <person name="Simakov O."/>
            <person name="Wilson M."/>
            <person name="Piel J."/>
            <person name="Ashoor H."/>
            <person name="Bougouffa S."/>
            <person name="Bajic V.B."/>
            <person name="Ryu T."/>
            <person name="Ravasi T."/>
            <person name="Bayer T."/>
            <person name="Micklem G."/>
            <person name="Kim H."/>
            <person name="Bhak J."/>
            <person name="Lajeunesse T.C."/>
            <person name="Voolstra C.R."/>
        </authorList>
    </citation>
    <scope>NUCLEOTIDE SEQUENCE [LARGE SCALE GENOMIC DNA]</scope>
    <source>
        <strain evidence="3 4">CCMP2467</strain>
    </source>
</reference>
<organism evidence="3 4">
    <name type="scientific">Symbiodinium microadriaticum</name>
    <name type="common">Dinoflagellate</name>
    <name type="synonym">Zooxanthella microadriatica</name>
    <dbReference type="NCBI Taxonomy" id="2951"/>
    <lineage>
        <taxon>Eukaryota</taxon>
        <taxon>Sar</taxon>
        <taxon>Alveolata</taxon>
        <taxon>Dinophyceae</taxon>
        <taxon>Suessiales</taxon>
        <taxon>Symbiodiniaceae</taxon>
        <taxon>Symbiodinium</taxon>
    </lineage>
</organism>
<keyword evidence="4" id="KW-1185">Reference proteome</keyword>
<comment type="caution">
    <text evidence="3">The sequence shown here is derived from an EMBL/GenBank/DDBJ whole genome shotgun (WGS) entry which is preliminary data.</text>
</comment>
<dbReference type="SUPFAM" id="SSF53756">
    <property type="entry name" value="UDP-Glycosyltransferase/glycogen phosphorylase"/>
    <property type="match status" value="1"/>
</dbReference>
<dbReference type="Pfam" id="PF13439">
    <property type="entry name" value="Glyco_transf_4"/>
    <property type="match status" value="1"/>
</dbReference>
<dbReference type="Gene3D" id="3.40.50.2000">
    <property type="entry name" value="Glycogen Phosphorylase B"/>
    <property type="match status" value="2"/>
</dbReference>
<keyword evidence="3" id="KW-0808">Transferase</keyword>
<dbReference type="Pfam" id="PF13692">
    <property type="entry name" value="Glyco_trans_1_4"/>
    <property type="match status" value="1"/>
</dbReference>
<dbReference type="InterPro" id="IPR050194">
    <property type="entry name" value="Glycosyltransferase_grp1"/>
</dbReference>
<evidence type="ECO:0000259" key="2">
    <source>
        <dbReference type="Pfam" id="PF13439"/>
    </source>
</evidence>